<comment type="caution">
    <text evidence="5">The sequence shown here is derived from an EMBL/GenBank/DDBJ whole genome shotgun (WGS) entry which is preliminary data.</text>
</comment>
<dbReference type="InterPro" id="IPR036388">
    <property type="entry name" value="WH-like_DNA-bd_sf"/>
</dbReference>
<accession>A0ABS5QKC4</accession>
<dbReference type="Proteomes" id="UP000766336">
    <property type="component" value="Unassembled WGS sequence"/>
</dbReference>
<evidence type="ECO:0000259" key="4">
    <source>
        <dbReference type="PROSITE" id="PS50956"/>
    </source>
</evidence>
<dbReference type="PROSITE" id="PS00519">
    <property type="entry name" value="HTH_ASNC_1"/>
    <property type="match status" value="1"/>
</dbReference>
<proteinExistence type="predicted"/>
<keyword evidence="6" id="KW-1185">Reference proteome</keyword>
<dbReference type="EMBL" id="JAHCDA010000005">
    <property type="protein sequence ID" value="MBS7813410.1"/>
    <property type="molecule type" value="Genomic_DNA"/>
</dbReference>
<dbReference type="InterPro" id="IPR019887">
    <property type="entry name" value="Tscrpt_reg_AsnC/Lrp_C"/>
</dbReference>
<dbReference type="PANTHER" id="PTHR30154:SF34">
    <property type="entry name" value="TRANSCRIPTIONAL REGULATOR AZLB"/>
    <property type="match status" value="1"/>
</dbReference>
<gene>
    <name evidence="5" type="ORF">KHU32_20895</name>
</gene>
<dbReference type="InterPro" id="IPR011991">
    <property type="entry name" value="ArsR-like_HTH"/>
</dbReference>
<evidence type="ECO:0000256" key="3">
    <source>
        <dbReference type="ARBA" id="ARBA00023163"/>
    </source>
</evidence>
<dbReference type="SUPFAM" id="SSF46785">
    <property type="entry name" value="Winged helix' DNA-binding domain"/>
    <property type="match status" value="1"/>
</dbReference>
<dbReference type="Gene3D" id="3.30.70.920">
    <property type="match status" value="1"/>
</dbReference>
<protein>
    <submittedName>
        <fullName evidence="5">Lrp/AsnC family transcriptional regulator</fullName>
    </submittedName>
</protein>
<dbReference type="PROSITE" id="PS50956">
    <property type="entry name" value="HTH_ASNC_2"/>
    <property type="match status" value="1"/>
</dbReference>
<evidence type="ECO:0000313" key="5">
    <source>
        <dbReference type="EMBL" id="MBS7813410.1"/>
    </source>
</evidence>
<dbReference type="InterPro" id="IPR019888">
    <property type="entry name" value="Tscrpt_reg_AsnC-like"/>
</dbReference>
<dbReference type="PRINTS" id="PR00033">
    <property type="entry name" value="HTHASNC"/>
</dbReference>
<evidence type="ECO:0000313" key="6">
    <source>
        <dbReference type="Proteomes" id="UP000766336"/>
    </source>
</evidence>
<dbReference type="InterPro" id="IPR036390">
    <property type="entry name" value="WH_DNA-bd_sf"/>
</dbReference>
<dbReference type="InterPro" id="IPR000485">
    <property type="entry name" value="AsnC-type_HTH_dom"/>
</dbReference>
<name>A0ABS5QKC4_9PROT</name>
<dbReference type="InterPro" id="IPR011008">
    <property type="entry name" value="Dimeric_a/b-barrel"/>
</dbReference>
<dbReference type="CDD" id="cd00090">
    <property type="entry name" value="HTH_ARSR"/>
    <property type="match status" value="1"/>
</dbReference>
<dbReference type="Pfam" id="PF13412">
    <property type="entry name" value="HTH_24"/>
    <property type="match status" value="1"/>
</dbReference>
<keyword evidence="2" id="KW-0238">DNA-binding</keyword>
<dbReference type="InterPro" id="IPR019885">
    <property type="entry name" value="Tscrpt_reg_HTH_AsnC-type_CS"/>
</dbReference>
<evidence type="ECO:0000256" key="2">
    <source>
        <dbReference type="ARBA" id="ARBA00023125"/>
    </source>
</evidence>
<dbReference type="SUPFAM" id="SSF54909">
    <property type="entry name" value="Dimeric alpha+beta barrel"/>
    <property type="match status" value="1"/>
</dbReference>
<dbReference type="Gene3D" id="1.10.10.10">
    <property type="entry name" value="Winged helix-like DNA-binding domain superfamily/Winged helix DNA-binding domain"/>
    <property type="match status" value="1"/>
</dbReference>
<organism evidence="5 6">
    <name type="scientific">Roseococcus pinisoli</name>
    <dbReference type="NCBI Taxonomy" id="2835040"/>
    <lineage>
        <taxon>Bacteria</taxon>
        <taxon>Pseudomonadati</taxon>
        <taxon>Pseudomonadota</taxon>
        <taxon>Alphaproteobacteria</taxon>
        <taxon>Acetobacterales</taxon>
        <taxon>Roseomonadaceae</taxon>
        <taxon>Roseococcus</taxon>
    </lineage>
</organism>
<keyword evidence="3" id="KW-0804">Transcription</keyword>
<keyword evidence="1" id="KW-0805">Transcription regulation</keyword>
<feature type="domain" description="HTH asnC-type" evidence="4">
    <location>
        <begin position="5"/>
        <end position="66"/>
    </location>
</feature>
<dbReference type="Pfam" id="PF01037">
    <property type="entry name" value="AsnC_trans_reg"/>
    <property type="match status" value="1"/>
</dbReference>
<dbReference type="SMART" id="SM00344">
    <property type="entry name" value="HTH_ASNC"/>
    <property type="match status" value="1"/>
</dbReference>
<dbReference type="RefSeq" id="WP_213672117.1">
    <property type="nucleotide sequence ID" value="NZ_JAHCDA010000005.1"/>
</dbReference>
<reference evidence="5 6" key="1">
    <citation type="submission" date="2021-05" db="EMBL/GenBank/DDBJ databases">
        <title>Roseococcus sp. XZZS9, whole genome shotgun sequencing project.</title>
        <authorList>
            <person name="Zhao G."/>
            <person name="Shen L."/>
        </authorList>
    </citation>
    <scope>NUCLEOTIDE SEQUENCE [LARGE SCALE GENOMIC DNA]</scope>
    <source>
        <strain evidence="5 6">XZZS9</strain>
    </source>
</reference>
<evidence type="ECO:0000256" key="1">
    <source>
        <dbReference type="ARBA" id="ARBA00023015"/>
    </source>
</evidence>
<dbReference type="PANTHER" id="PTHR30154">
    <property type="entry name" value="LEUCINE-RESPONSIVE REGULATORY PROTEIN"/>
    <property type="match status" value="1"/>
</dbReference>
<sequence length="156" mass="17419">MVDGPDEFDRKILSLLQGDGRISMTDLAERVGLSPSPCARRVKRLEDEGYIDRYVALLNARKLGVGLSAFVNIRLKSQTRDAFDRFDAEVAHIPEIVGCHLVTGSYDYLLQVRVGDIDQFRTFMRDRLTAVEGVAETQSSIVLEQLKSTTAIPFAN</sequence>